<dbReference type="PROSITE" id="PS50106">
    <property type="entry name" value="PDZ"/>
    <property type="match status" value="1"/>
</dbReference>
<evidence type="ECO:0000259" key="1">
    <source>
        <dbReference type="PROSITE" id="PS50106"/>
    </source>
</evidence>
<evidence type="ECO:0000313" key="3">
    <source>
        <dbReference type="EMBL" id="CAL4760332.1"/>
    </source>
</evidence>
<comment type="caution">
    <text evidence="2">The sequence shown here is derived from an EMBL/GenBank/DDBJ whole genome shotgun (WGS) entry which is preliminary data.</text>
</comment>
<name>A0A9P1BHX7_9DINO</name>
<feature type="domain" description="PDZ" evidence="1">
    <location>
        <begin position="196"/>
        <end position="261"/>
    </location>
</feature>
<proteinExistence type="predicted"/>
<reference evidence="2" key="1">
    <citation type="submission" date="2022-10" db="EMBL/GenBank/DDBJ databases">
        <authorList>
            <person name="Chen Y."/>
            <person name="Dougan E. K."/>
            <person name="Chan C."/>
            <person name="Rhodes N."/>
            <person name="Thang M."/>
        </authorList>
    </citation>
    <scope>NUCLEOTIDE SEQUENCE</scope>
</reference>
<dbReference type="EMBL" id="CAMXCT010000048">
    <property type="protein sequence ID" value="CAI3973020.1"/>
    <property type="molecule type" value="Genomic_DNA"/>
</dbReference>
<organism evidence="2">
    <name type="scientific">Cladocopium goreaui</name>
    <dbReference type="NCBI Taxonomy" id="2562237"/>
    <lineage>
        <taxon>Eukaryota</taxon>
        <taxon>Sar</taxon>
        <taxon>Alveolata</taxon>
        <taxon>Dinophyceae</taxon>
        <taxon>Suessiales</taxon>
        <taxon>Symbiodiniaceae</taxon>
        <taxon>Cladocopium</taxon>
    </lineage>
</organism>
<reference evidence="3 4" key="2">
    <citation type="submission" date="2024-05" db="EMBL/GenBank/DDBJ databases">
        <authorList>
            <person name="Chen Y."/>
            <person name="Shah S."/>
            <person name="Dougan E. K."/>
            <person name="Thang M."/>
            <person name="Chan C."/>
        </authorList>
    </citation>
    <scope>NUCLEOTIDE SEQUENCE [LARGE SCALE GENOMIC DNA]</scope>
</reference>
<protein>
    <submittedName>
        <fullName evidence="3">PDZ domain-containing protein</fullName>
    </submittedName>
</protein>
<dbReference type="EMBL" id="CAMXCT030000048">
    <property type="protein sequence ID" value="CAL4760332.1"/>
    <property type="molecule type" value="Genomic_DNA"/>
</dbReference>
<sequence>MYGCVYPSFGEAISHTLSSTRTLLSTARRLRAAVSDAEFAAHTARQRATAAQTARTAEDEGLLREALARLRGEPVELQVANALAQHAGLLPADQEPTQPTAPVPPLVEMTEMIHEKMLQTAMVSRHLVELAWISESQEPLSQGGVLPSVSSDELVQSLMGEGGEGGEEDEKSGDYYGWTSTMDLGPIKYKGIKFTDIQLDRYNREKGSSFYFLELQMPLGLQLEEVEVDGVGTVIQVTEIVDGGSAKEDKSIRVGDYLRAVTTPQRKLSGEEGEEGDITETFGASAGEQTKAVLVIPRGFPFQRVMDEISENKKLDGYAGLVFERPFVEDE</sequence>
<gene>
    <name evidence="2" type="ORF">C1SCF055_LOCUS1551</name>
</gene>
<dbReference type="AlphaFoldDB" id="A0A9P1BHX7"/>
<evidence type="ECO:0000313" key="4">
    <source>
        <dbReference type="Proteomes" id="UP001152797"/>
    </source>
</evidence>
<dbReference type="InterPro" id="IPR001478">
    <property type="entry name" value="PDZ"/>
</dbReference>
<dbReference type="Proteomes" id="UP001152797">
    <property type="component" value="Unassembled WGS sequence"/>
</dbReference>
<evidence type="ECO:0000313" key="2">
    <source>
        <dbReference type="EMBL" id="CAI3973020.1"/>
    </source>
</evidence>
<keyword evidence="4" id="KW-1185">Reference proteome</keyword>
<dbReference type="EMBL" id="CAMXCT020000048">
    <property type="protein sequence ID" value="CAL1126395.1"/>
    <property type="molecule type" value="Genomic_DNA"/>
</dbReference>
<accession>A0A9P1BHX7</accession>
<dbReference type="OrthoDB" id="10398823at2759"/>